<dbReference type="PANTHER" id="PTHR30250">
    <property type="entry name" value="PST FAMILY PREDICTED COLANIC ACID TRANSPORTER"/>
    <property type="match status" value="1"/>
</dbReference>
<dbReference type="AlphaFoldDB" id="A0A9D7AL32"/>
<comment type="subcellular location">
    <subcellularLocation>
        <location evidence="1">Cell membrane</location>
        <topology evidence="1">Multi-pass membrane protein</topology>
    </subcellularLocation>
</comment>
<dbReference type="Pfam" id="PF01943">
    <property type="entry name" value="Polysacc_synt"/>
    <property type="match status" value="1"/>
</dbReference>
<keyword evidence="10" id="KW-1185">Reference proteome</keyword>
<feature type="transmembrane region" description="Helical" evidence="6">
    <location>
        <begin position="114"/>
        <end position="137"/>
    </location>
</feature>
<organism evidence="8 9">
    <name type="scientific">Limnobaculum xujianqingii</name>
    <dbReference type="NCBI Taxonomy" id="2738837"/>
    <lineage>
        <taxon>Bacteria</taxon>
        <taxon>Pseudomonadati</taxon>
        <taxon>Pseudomonadota</taxon>
        <taxon>Gammaproteobacteria</taxon>
        <taxon>Enterobacterales</taxon>
        <taxon>Budviciaceae</taxon>
        <taxon>Limnobaculum</taxon>
    </lineage>
</organism>
<feature type="transmembrane region" description="Helical" evidence="6">
    <location>
        <begin position="359"/>
        <end position="380"/>
    </location>
</feature>
<keyword evidence="4 6" id="KW-1133">Transmembrane helix</keyword>
<dbReference type="InterPro" id="IPR050833">
    <property type="entry name" value="Poly_Biosynth_Transport"/>
</dbReference>
<dbReference type="PANTHER" id="PTHR30250:SF11">
    <property type="entry name" value="O-ANTIGEN TRANSPORTER-RELATED"/>
    <property type="match status" value="1"/>
</dbReference>
<keyword evidence="5 6" id="KW-0472">Membrane</keyword>
<evidence type="ECO:0000256" key="5">
    <source>
        <dbReference type="ARBA" id="ARBA00023136"/>
    </source>
</evidence>
<keyword evidence="2" id="KW-1003">Cell membrane</keyword>
<dbReference type="InterPro" id="IPR002797">
    <property type="entry name" value="Polysacc_synth"/>
</dbReference>
<dbReference type="EMBL" id="JADRCQ010000005">
    <property type="protein sequence ID" value="MBK5074425.1"/>
    <property type="molecule type" value="Genomic_DNA"/>
</dbReference>
<dbReference type="EMBL" id="JADRCP010000005">
    <property type="protein sequence ID" value="MBK5177909.1"/>
    <property type="molecule type" value="Genomic_DNA"/>
</dbReference>
<name>A0A9D7AL32_9GAMM</name>
<feature type="transmembrane region" description="Helical" evidence="6">
    <location>
        <begin position="331"/>
        <end position="352"/>
    </location>
</feature>
<dbReference type="CDD" id="cd13128">
    <property type="entry name" value="MATE_Wzx_like"/>
    <property type="match status" value="1"/>
</dbReference>
<keyword evidence="3 6" id="KW-0812">Transmembrane</keyword>
<evidence type="ECO:0000256" key="2">
    <source>
        <dbReference type="ARBA" id="ARBA00022475"/>
    </source>
</evidence>
<evidence type="ECO:0000313" key="7">
    <source>
        <dbReference type="EMBL" id="MBK5074425.1"/>
    </source>
</evidence>
<dbReference type="Proteomes" id="UP000807542">
    <property type="component" value="Unassembled WGS sequence"/>
</dbReference>
<feature type="transmembrane region" description="Helical" evidence="6">
    <location>
        <begin position="39"/>
        <end position="61"/>
    </location>
</feature>
<feature type="transmembrane region" description="Helical" evidence="6">
    <location>
        <begin position="292"/>
        <end position="319"/>
    </location>
</feature>
<feature type="transmembrane region" description="Helical" evidence="6">
    <location>
        <begin position="144"/>
        <end position="164"/>
    </location>
</feature>
<evidence type="ECO:0000256" key="6">
    <source>
        <dbReference type="SAM" id="Phobius"/>
    </source>
</evidence>
<evidence type="ECO:0000256" key="1">
    <source>
        <dbReference type="ARBA" id="ARBA00004651"/>
    </source>
</evidence>
<feature type="transmembrane region" description="Helical" evidence="6">
    <location>
        <begin position="170"/>
        <end position="193"/>
    </location>
</feature>
<evidence type="ECO:0000313" key="9">
    <source>
        <dbReference type="Proteomes" id="UP000807542"/>
    </source>
</evidence>
<proteinExistence type="predicted"/>
<comment type="caution">
    <text evidence="8">The sequence shown here is derived from an EMBL/GenBank/DDBJ whole genome shotgun (WGS) entry which is preliminary data.</text>
</comment>
<evidence type="ECO:0000256" key="4">
    <source>
        <dbReference type="ARBA" id="ARBA00022989"/>
    </source>
</evidence>
<feature type="transmembrane region" description="Helical" evidence="6">
    <location>
        <begin position="386"/>
        <end position="405"/>
    </location>
</feature>
<dbReference type="Proteomes" id="UP001296969">
    <property type="component" value="Unassembled WGS sequence"/>
</dbReference>
<feature type="transmembrane region" description="Helical" evidence="6">
    <location>
        <begin position="12"/>
        <end position="33"/>
    </location>
</feature>
<dbReference type="GO" id="GO:0005886">
    <property type="term" value="C:plasma membrane"/>
    <property type="evidence" value="ECO:0007669"/>
    <property type="project" value="UniProtKB-SubCell"/>
</dbReference>
<dbReference type="RefSeq" id="WP_228398982.1">
    <property type="nucleotide sequence ID" value="NZ_JADRCP010000005.1"/>
</dbReference>
<reference evidence="8 10" key="1">
    <citation type="submission" date="2020-11" db="EMBL/GenBank/DDBJ databases">
        <title>Insectihabitans protaetiae gen. nov. sp. nov. and Insectihabitans allomyrinae sp. nov., isolated from larvae of Protaetia brevitarsis seulensis and Allomyrina dichotoma, respectively.</title>
        <authorList>
            <person name="Lee S.D."/>
            <person name="Byeon Y.-S."/>
            <person name="Kim S.-M."/>
            <person name="Yang H.L."/>
            <person name="Kim I.S."/>
        </authorList>
    </citation>
    <scope>NUCLEOTIDE SEQUENCE</scope>
    <source>
        <strain evidence="8">CWB-B4</strain>
        <strain evidence="7 10">CWB-B43</strain>
    </source>
</reference>
<evidence type="ECO:0000313" key="8">
    <source>
        <dbReference type="EMBL" id="MBK5177909.1"/>
    </source>
</evidence>
<sequence length="412" mass="46671">MKISGLNKNILYLALVQGSGYILPLLTFPYLVRILGPELFGVLGFCQASIQYLVLITDYGFNLSATQQVAKFKNDKIELARIFWSVIWSKLFLSIIAFFILFIVCFFVEKYNAYWFVLIAFTPLIFGNIIYPIWLFQGMEKMKWISICSILSRFLLIPFTFIFVQSPGDIWLAALIQGSVNLIAGLLSVYLIIKYNWIEGFFFEIQYIKKCLFDGWHVFISTSAISLYTISTVVILGFISNPASVGYFNAANTIRNAVQSVITPINQAIYPRINALYSNDYDNVLSLIRKTLLIVGSVSLFFSIILFVFTDLIVVYGLGEQYKNSISVLRWMSFLPFIVGLSSVFGVQILLTHGYKKQFSAILLISGAINVIIIFPLSMVYSADGAAISILITELFVTISMFLFLKSRKILF</sequence>
<evidence type="ECO:0000313" key="10">
    <source>
        <dbReference type="Proteomes" id="UP001296969"/>
    </source>
</evidence>
<evidence type="ECO:0000256" key="3">
    <source>
        <dbReference type="ARBA" id="ARBA00022692"/>
    </source>
</evidence>
<accession>A0A9D7AL32</accession>
<protein>
    <submittedName>
        <fullName evidence="8">Flippase</fullName>
    </submittedName>
</protein>
<feature type="transmembrane region" description="Helical" evidence="6">
    <location>
        <begin position="82"/>
        <end position="108"/>
    </location>
</feature>
<gene>
    <name evidence="8" type="ORF">I2492_16425</name>
    <name evidence="7" type="ORF">I2493_15575</name>
</gene>